<comment type="subunit">
    <text evidence="8">Component of the translation initiation factor 2B (eIF2B) complex which is a heterodecamer of two sets of five different subunits: alpha, beta, gamma, delta and epsilon. Subunits alpha, beta and delta comprise a regulatory subcomplex and subunits epsilon and gamma comprise a catalytic subcomplex. Within the complex, the hexameric regulatory complex resides at the center, with the two heterodimeric catalytic subcomplexes bound on opposite sides.</text>
</comment>
<evidence type="ECO:0000256" key="7">
    <source>
        <dbReference type="ARBA" id="ARBA00044229"/>
    </source>
</evidence>
<evidence type="ECO:0000256" key="6">
    <source>
        <dbReference type="ARBA" id="ARBA00044196"/>
    </source>
</evidence>
<dbReference type="GO" id="GO:0005085">
    <property type="term" value="F:guanyl-nucleotide exchange factor activity"/>
    <property type="evidence" value="ECO:0007669"/>
    <property type="project" value="TreeGrafter"/>
</dbReference>
<accession>A0A0R3UKK8</accession>
<dbReference type="InterPro" id="IPR056729">
    <property type="entry name" value="GMPPB_C"/>
</dbReference>
<dbReference type="SUPFAM" id="SSF51161">
    <property type="entry name" value="Trimeric LpxA-like enzymes"/>
    <property type="match status" value="1"/>
</dbReference>
<keyword evidence="5" id="KW-0648">Protein biosynthesis</keyword>
<dbReference type="Pfam" id="PF25087">
    <property type="entry name" value="GMPPB_C"/>
    <property type="match status" value="1"/>
</dbReference>
<keyword evidence="4" id="KW-0396">Initiation factor</keyword>
<protein>
    <recommendedName>
        <fullName evidence="6">Translation initiation factor eIF2B subunit gamma</fullName>
    </recommendedName>
    <alternativeName>
        <fullName evidence="7">eIF2B GDP-GTP exchange factor subunit gamma</fullName>
    </alternativeName>
</protein>
<proteinExistence type="inferred from homology"/>
<reference evidence="10 11" key="1">
    <citation type="submission" date="2018-10" db="EMBL/GenBank/DDBJ databases">
        <authorList>
            <consortium name="Pathogen Informatics"/>
        </authorList>
    </citation>
    <scope>NUCLEOTIDE SEQUENCE [LARGE SCALE GENOMIC DNA]</scope>
</reference>
<dbReference type="AlphaFoldDB" id="A0A0R3UKK8"/>
<evidence type="ECO:0000256" key="3">
    <source>
        <dbReference type="ARBA" id="ARBA00022490"/>
    </source>
</evidence>
<dbReference type="InterPro" id="IPR051960">
    <property type="entry name" value="eIF2B_gamma"/>
</dbReference>
<evidence type="ECO:0000256" key="2">
    <source>
        <dbReference type="ARBA" id="ARBA00007878"/>
    </source>
</evidence>
<sequence>MQVVILAQHDSICLRQLTTTGVIGQLPLASLGLVLSNLVQIFHSAGVTNPLILCRPGQTSQLEKCLPKSTGAIFIEISPSLSIPECLYRIRDRFTATGCCQYVFLTYADLVVTEFDIRRLFLKMVRTRAAIVALMAPYSTDPKFVKVARGGHDLMLIDTEDESLVMFTPVTDLKKQVRVPKSVVATHTHLVSRADLHDVGFYLLSGYALRLLEYNRDEIGLRKGFLKHIVNTEQYKPYQFDTSSIYISDLPEELRYSPDDLPKSAKVAIVIHQDKAVCRRLDSPLSYLDAVKLVHEKYPSEKNEKCSSGGGGGGGGHKTPISDTIQGEECVFGSGVLVRSCILGARCRVGESARLLSSVLLSGVTIGDGCKITNCVIGEGVTIDDNCTLKDCTVAARQHVPAKSLMHSENLGFSEIDFDELSV</sequence>
<organism evidence="10 11">
    <name type="scientific">Mesocestoides corti</name>
    <name type="common">Flatworm</name>
    <dbReference type="NCBI Taxonomy" id="53468"/>
    <lineage>
        <taxon>Eukaryota</taxon>
        <taxon>Metazoa</taxon>
        <taxon>Spiralia</taxon>
        <taxon>Lophotrochozoa</taxon>
        <taxon>Platyhelminthes</taxon>
        <taxon>Cestoda</taxon>
        <taxon>Eucestoda</taxon>
        <taxon>Cyclophyllidea</taxon>
        <taxon>Mesocestoididae</taxon>
        <taxon>Mesocestoides</taxon>
    </lineage>
</organism>
<keyword evidence="3" id="KW-0963">Cytoplasm</keyword>
<evidence type="ECO:0000313" key="10">
    <source>
        <dbReference type="EMBL" id="VDD82133.1"/>
    </source>
</evidence>
<dbReference type="GO" id="GO:0002183">
    <property type="term" value="P:cytoplasmic translational initiation"/>
    <property type="evidence" value="ECO:0007669"/>
    <property type="project" value="TreeGrafter"/>
</dbReference>
<dbReference type="EMBL" id="UXSR01005458">
    <property type="protein sequence ID" value="VDD82133.1"/>
    <property type="molecule type" value="Genomic_DNA"/>
</dbReference>
<dbReference type="InterPro" id="IPR011004">
    <property type="entry name" value="Trimer_LpxA-like_sf"/>
</dbReference>
<name>A0A0R3UKK8_MESCO</name>
<dbReference type="InterPro" id="IPR029044">
    <property type="entry name" value="Nucleotide-diphossugar_trans"/>
</dbReference>
<dbReference type="PANTHER" id="PTHR45989">
    <property type="entry name" value="TRANSLATION INITIATION FACTOR EIF-2B SUBUNIT GAMMA"/>
    <property type="match status" value="1"/>
</dbReference>
<dbReference type="SUPFAM" id="SSF53448">
    <property type="entry name" value="Nucleotide-diphospho-sugar transferases"/>
    <property type="match status" value="1"/>
</dbReference>
<dbReference type="GO" id="GO:0005851">
    <property type="term" value="C:eukaryotic translation initiation factor 2B complex"/>
    <property type="evidence" value="ECO:0007669"/>
    <property type="project" value="TreeGrafter"/>
</dbReference>
<evidence type="ECO:0000256" key="8">
    <source>
        <dbReference type="ARBA" id="ARBA00046432"/>
    </source>
</evidence>
<keyword evidence="11" id="KW-1185">Reference proteome</keyword>
<feature type="domain" description="Mannose-1-phosphate guanyltransferase C-terminal" evidence="9">
    <location>
        <begin position="327"/>
        <end position="400"/>
    </location>
</feature>
<comment type="similarity">
    <text evidence="2">Belongs to the eIF-2B gamma/epsilon subunits family.</text>
</comment>
<dbReference type="OrthoDB" id="10250549at2759"/>
<dbReference type="PANTHER" id="PTHR45989:SF1">
    <property type="entry name" value="TRANSLATION INITIATION FACTOR EIF-2B SUBUNIT GAMMA"/>
    <property type="match status" value="1"/>
</dbReference>
<dbReference type="STRING" id="53468.A0A0R3UKK8"/>
<dbReference type="Gene3D" id="3.90.550.10">
    <property type="entry name" value="Spore Coat Polysaccharide Biosynthesis Protein SpsA, Chain A"/>
    <property type="match status" value="1"/>
</dbReference>
<gene>
    <name evidence="10" type="ORF">MCOS_LOCUS8136</name>
</gene>
<evidence type="ECO:0000256" key="5">
    <source>
        <dbReference type="ARBA" id="ARBA00022917"/>
    </source>
</evidence>
<evidence type="ECO:0000256" key="1">
    <source>
        <dbReference type="ARBA" id="ARBA00004514"/>
    </source>
</evidence>
<evidence type="ECO:0000259" key="9">
    <source>
        <dbReference type="Pfam" id="PF25087"/>
    </source>
</evidence>
<dbReference type="GO" id="GO:0005829">
    <property type="term" value="C:cytosol"/>
    <property type="evidence" value="ECO:0007669"/>
    <property type="project" value="UniProtKB-SubCell"/>
</dbReference>
<evidence type="ECO:0000313" key="11">
    <source>
        <dbReference type="Proteomes" id="UP000267029"/>
    </source>
</evidence>
<dbReference type="GO" id="GO:0003743">
    <property type="term" value="F:translation initiation factor activity"/>
    <property type="evidence" value="ECO:0007669"/>
    <property type="project" value="UniProtKB-KW"/>
</dbReference>
<evidence type="ECO:0000256" key="4">
    <source>
        <dbReference type="ARBA" id="ARBA00022540"/>
    </source>
</evidence>
<dbReference type="Gene3D" id="2.160.10.10">
    <property type="entry name" value="Hexapeptide repeat proteins"/>
    <property type="match status" value="1"/>
</dbReference>
<comment type="subcellular location">
    <subcellularLocation>
        <location evidence="1">Cytoplasm</location>
        <location evidence="1">Cytosol</location>
    </subcellularLocation>
</comment>
<dbReference type="Proteomes" id="UP000267029">
    <property type="component" value="Unassembled WGS sequence"/>
</dbReference>